<reference evidence="2 3" key="1">
    <citation type="submission" date="2016-10" db="EMBL/GenBank/DDBJ databases">
        <authorList>
            <person name="de Groot N.N."/>
        </authorList>
    </citation>
    <scope>NUCLEOTIDE SEQUENCE [LARGE SCALE GENOMIC DNA]</scope>
    <source>
        <strain evidence="2 3">DSM 43357</strain>
    </source>
</reference>
<evidence type="ECO:0000313" key="2">
    <source>
        <dbReference type="EMBL" id="SEN90058.1"/>
    </source>
</evidence>
<dbReference type="Proteomes" id="UP000198953">
    <property type="component" value="Unassembled WGS sequence"/>
</dbReference>
<dbReference type="RefSeq" id="WP_177227771.1">
    <property type="nucleotide sequence ID" value="NZ_FOBF01000057.1"/>
</dbReference>
<name>A0A1H8KCC5_9ACTN</name>
<sequence length="437" mass="45606">DTGRQRLENFDKTLTSMVQSGNSQQAAALFNELAKQAGLAGGDVDKLRALLPGYSSAAAAAQQATAPTGDALKDLGNSADGAATNVDTLRSAISQLTSLTSTAMQAEINYKRAVDAAAASIKENGKAHDTNTEAGRRNREALIGLAEKANAYRDALIEQGTPLDEVTRKVGAQRDSFIALAEKMGFSRKQAEELATKLGLIPGNVKTDVKTPGGEEALKLIKEYEKKLRELDGKTVNTNVVTNYYDKKQSVAKQDKLKARAGAIVTYEEGGIERYAAGGIQAFAAGGHSLPPHIVDSPTVLYGEGADKEAFIPYEQRYRSRAIDLLGQVASDFGLSLNRQQSGLVGGSSPASGYSSYAVGLSAGPVNASRVSAPQQAPSYARPAPVQESAGGSGSGASSSAQRDGSLITVQTMNVTNRSDADAAAAYLYARLGGKGP</sequence>
<protein>
    <submittedName>
        <fullName evidence="2">Uncharacterized protein</fullName>
    </submittedName>
</protein>
<feature type="region of interest" description="Disordered" evidence="1">
    <location>
        <begin position="370"/>
        <end position="405"/>
    </location>
</feature>
<evidence type="ECO:0000256" key="1">
    <source>
        <dbReference type="SAM" id="MobiDB-lite"/>
    </source>
</evidence>
<gene>
    <name evidence="2" type="ORF">SAMN05660976_08565</name>
</gene>
<organism evidence="2 3">
    <name type="scientific">Nonomuraea pusilla</name>
    <dbReference type="NCBI Taxonomy" id="46177"/>
    <lineage>
        <taxon>Bacteria</taxon>
        <taxon>Bacillati</taxon>
        <taxon>Actinomycetota</taxon>
        <taxon>Actinomycetes</taxon>
        <taxon>Streptosporangiales</taxon>
        <taxon>Streptosporangiaceae</taxon>
        <taxon>Nonomuraea</taxon>
    </lineage>
</organism>
<proteinExistence type="predicted"/>
<dbReference type="AlphaFoldDB" id="A0A1H8KCC5"/>
<dbReference type="STRING" id="46177.SAMN05660976_08565"/>
<keyword evidence="3" id="KW-1185">Reference proteome</keyword>
<evidence type="ECO:0000313" key="3">
    <source>
        <dbReference type="Proteomes" id="UP000198953"/>
    </source>
</evidence>
<feature type="non-terminal residue" evidence="2">
    <location>
        <position position="1"/>
    </location>
</feature>
<dbReference type="EMBL" id="FOBF01000057">
    <property type="protein sequence ID" value="SEN90058.1"/>
    <property type="molecule type" value="Genomic_DNA"/>
</dbReference>
<accession>A0A1H8KCC5</accession>